<sequence length="1687" mass="189932">MSSGEDAESDYPDQDEDYGHDSDFENQKPKSKKSPSLSLKRKRKALDQDCSDLEVAKPTKKKPATPSAKSKSSKQKTVEETYQRVTQLEHILLRPDTYVGSVSANAQQMWVYENDAMVFKTVNIVPGLYKIFDEILSNAADNKVNDPTMDQIRVKISPDTNTISVHNNGTGIPVEIHKDEKMYVPEMIFGHLLTSSNYDDDEKKVTGGRNGYGAKLCNIFSKEFIVETSHSDSKKKFKQVFRNNMSERDAPVVTKADKNDFTRITFRPDLARFGMVSLDDDILSLLKKRVYDMAGILSGVRVYLNDELIKIKTFKQYIELYLKASVAEDGSKQQVVYERPHERWEVAFTLSDGQFQQVSFVNNICTSKGGFHVNHVVDQIIKEIAETVEKKSKSKIKPQQIKNHLWIFVNCLIENPSFDSQTKENMTARVATFGSKCVLSENFMKKMLKSGIVDNIMTFAKAKQNLQLKKTDGHKTSRISGIPKLDDANNAGTKNGRNCTLILTEGDSAKALAVSGLSVIGRDSYGVFPLRGKLLNVRDATHKQLMDNAEISSLKKILGLQHNKEYKTVDGLRYGHLMLMTDQIPGFLLEFITPIVKVTKGPREIAFYTIPQYEQWKETNNKGKGWTIKYYKGLGTSTAADAKKYFLKMESHKKPFDAATDVDHNAIDLAFNKKKADDRKEWIGQFTPGTFLDNRVKSIKIEDFVNKELILFSMADNVRSIPNLLDGLKPGQRKVIFACFKRNLVKNEIKVAQLAGYVAEHSAYHHGEQSLQATIIGLAQDFTGSNNINLLDPRGQFGTRLQGGKDAANGRYIFTLLSPMARMLFHPADDNLVNYLNEENLQIEPDWYLPIIPMVLVNGADGIGTGWSTNVPTYHPMDIARNLNRRMDGLDFEIMHPWFRGFKGTVEQVAPDKYKVSGIINQTDATTLEVTELPIGSWTQSYKEFLETLLVGKENVEPFIKDYKEYHTDTAVHFVISMSEEKMKQALEEGLEKRFKMTTTKNTSNMVLFNKDGILTKYKSVEDIMNEYYDLRLTFYEKRKAFLVKHLEQEFNKLDNQVRFICDVIVDRIKIKNRPKPAVCKDLKNMGYVVISRNEANAKANRENEALAPEDSDEEDEVGDGGDTHGYDYLLSMPLSCLTTEKMKKLERARDEKLASLNELEATPVKDLWRYDLEVFMTEWSKTEVERSDLEATAAAKSFKGKGKSLAGKSNGVTKPRKSTASISINAKAAKKKSSTKKRPNDDEPSASESDFESLDNRDDDDEVGVRDRGDDDDDVIMVSKGKGTKLVRPQDTPLVDGNYSSASKSKKVVKTGNGGSPATSAKSKTAKKPKDNEKPLDRYIIRRTNVKDTPSKFDGSKNIARPPNKVVALDDSDDDWTAVKNANDILPSIHILTTKSPLAPTGPGQIISHRDSDVNIDDCNQKDDFDIDDKFKTRDPELFESNIRSNSSMSPIRKTATTTLSSWMDSNYDKYDFRKPNEAMEVGDEDDSLRPLSKPTPSATTTSTLKRDPFSFHSVDRPDDDDEGEEKSSSSVDMFAYGFSKDKPSTKASLALKKCSFDKEDSFEDSANTERLSGETDGECTTNWGSVNVRKKPRRRINDGEDDDDDAFDGSLKKNKGFGTHSDVVISSVSSRNNDDYRRTSGRAKPVIRYVESDNEGDKHDGDKHDGGKHDKDGGEYDDFFDMDED</sequence>
<keyword evidence="10 12" id="KW-0238">DNA-binding</keyword>
<dbReference type="Gene3D" id="3.30.565.10">
    <property type="entry name" value="Histidine kinase-like ATPase, C-terminal domain"/>
    <property type="match status" value="1"/>
</dbReference>
<organism evidence="16 17">
    <name type="scientific">Synchytrium endobioticum</name>
    <dbReference type="NCBI Taxonomy" id="286115"/>
    <lineage>
        <taxon>Eukaryota</taxon>
        <taxon>Fungi</taxon>
        <taxon>Fungi incertae sedis</taxon>
        <taxon>Chytridiomycota</taxon>
        <taxon>Chytridiomycota incertae sedis</taxon>
        <taxon>Chytridiomycetes</taxon>
        <taxon>Synchytriales</taxon>
        <taxon>Synchytriaceae</taxon>
        <taxon>Synchytrium</taxon>
    </lineage>
</organism>
<dbReference type="InterPro" id="IPR020568">
    <property type="entry name" value="Ribosomal_Su5_D2-typ_SF"/>
</dbReference>
<comment type="cofactor">
    <cofactor evidence="3">
        <name>Mg(2+)</name>
        <dbReference type="ChEBI" id="CHEBI:18420"/>
    </cofactor>
</comment>
<feature type="region of interest" description="Disordered" evidence="14">
    <location>
        <begin position="1481"/>
        <end position="1533"/>
    </location>
</feature>
<evidence type="ECO:0000256" key="7">
    <source>
        <dbReference type="ARBA" id="ARBA00022840"/>
    </source>
</evidence>
<dbReference type="GO" id="GO:0005634">
    <property type="term" value="C:nucleus"/>
    <property type="evidence" value="ECO:0007669"/>
    <property type="project" value="TreeGrafter"/>
</dbReference>
<dbReference type="CDD" id="cd16930">
    <property type="entry name" value="HATPase_TopII-like"/>
    <property type="match status" value="1"/>
</dbReference>
<evidence type="ECO:0000256" key="13">
    <source>
        <dbReference type="RuleBase" id="RU362094"/>
    </source>
</evidence>
<dbReference type="InterPro" id="IPR014721">
    <property type="entry name" value="Ribsml_uS5_D2-typ_fold_subgr"/>
</dbReference>
<feature type="compositionally biased region" description="Low complexity" evidence="14">
    <location>
        <begin position="1219"/>
        <end position="1228"/>
    </location>
</feature>
<dbReference type="InterPro" id="IPR031660">
    <property type="entry name" value="TOPRIM_C"/>
</dbReference>
<dbReference type="InterPro" id="IPR018522">
    <property type="entry name" value="TopoIIA_CS"/>
</dbReference>
<dbReference type="InterPro" id="IPR013758">
    <property type="entry name" value="Topo_IIA_A/C_ab"/>
</dbReference>
<dbReference type="GO" id="GO:0003918">
    <property type="term" value="F:DNA topoisomerase type II (double strand cut, ATP-hydrolyzing) activity"/>
    <property type="evidence" value="ECO:0007669"/>
    <property type="project" value="UniProtKB-UniRule"/>
</dbReference>
<dbReference type="OrthoDB" id="276498at2759"/>
<dbReference type="SUPFAM" id="SSF55874">
    <property type="entry name" value="ATPase domain of HSP90 chaperone/DNA topoisomerase II/histidine kinase"/>
    <property type="match status" value="1"/>
</dbReference>
<dbReference type="SMART" id="SM00434">
    <property type="entry name" value="TOP4c"/>
    <property type="match status" value="1"/>
</dbReference>
<feature type="compositionally biased region" description="Low complexity" evidence="14">
    <location>
        <begin position="1492"/>
        <end position="1505"/>
    </location>
</feature>
<dbReference type="VEuPathDB" id="FungiDB:SeMB42_g04693"/>
<evidence type="ECO:0000256" key="11">
    <source>
        <dbReference type="ARBA" id="ARBA00023235"/>
    </source>
</evidence>
<feature type="compositionally biased region" description="Basic and acidic residues" evidence="14">
    <location>
        <begin position="1657"/>
        <end position="1676"/>
    </location>
</feature>
<dbReference type="PRINTS" id="PR01158">
    <property type="entry name" value="TOPISMRASEII"/>
</dbReference>
<evidence type="ECO:0000313" key="17">
    <source>
        <dbReference type="Proteomes" id="UP000320475"/>
    </source>
</evidence>
<dbReference type="Pfam" id="PF02518">
    <property type="entry name" value="HATPase_c"/>
    <property type="match status" value="1"/>
</dbReference>
<evidence type="ECO:0000313" key="16">
    <source>
        <dbReference type="EMBL" id="TPX43968.1"/>
    </source>
</evidence>
<keyword evidence="6 13" id="KW-0547">Nucleotide-binding</keyword>
<evidence type="ECO:0000256" key="14">
    <source>
        <dbReference type="SAM" id="MobiDB-lite"/>
    </source>
</evidence>
<dbReference type="SUPFAM" id="SSF54211">
    <property type="entry name" value="Ribosomal protein S5 domain 2-like"/>
    <property type="match status" value="1"/>
</dbReference>
<evidence type="ECO:0000256" key="5">
    <source>
        <dbReference type="ARBA" id="ARBA00022723"/>
    </source>
</evidence>
<dbReference type="FunFam" id="3.40.50.670:FF:000001">
    <property type="entry name" value="DNA topoisomerase 2"/>
    <property type="match status" value="2"/>
</dbReference>
<dbReference type="FunFam" id="3.90.199.10:FF:000002">
    <property type="entry name" value="DNA topoisomerase 2"/>
    <property type="match status" value="1"/>
</dbReference>
<feature type="compositionally biased region" description="Acidic residues" evidence="14">
    <location>
        <begin position="1243"/>
        <end position="1263"/>
    </location>
</feature>
<dbReference type="InterPro" id="IPR002205">
    <property type="entry name" value="Topo_IIA_dom_A"/>
</dbReference>
<keyword evidence="9 12" id="KW-0799">Topoisomerase</keyword>
<dbReference type="GO" id="GO:0046872">
    <property type="term" value="F:metal ion binding"/>
    <property type="evidence" value="ECO:0007669"/>
    <property type="project" value="UniProtKB-KW"/>
</dbReference>
<evidence type="ECO:0000259" key="15">
    <source>
        <dbReference type="PROSITE" id="PS52040"/>
    </source>
</evidence>
<dbReference type="PANTHER" id="PTHR10169:SF38">
    <property type="entry name" value="DNA TOPOISOMERASE 2"/>
    <property type="match status" value="1"/>
</dbReference>
<feature type="active site" description="O-(5'-phospho-DNA)-tyrosine intermediate" evidence="12">
    <location>
        <position position="812"/>
    </location>
</feature>
<dbReference type="Pfam" id="PF00204">
    <property type="entry name" value="DNA_gyraseB"/>
    <property type="match status" value="1"/>
</dbReference>
<proteinExistence type="inferred from homology"/>
<dbReference type="FunFam" id="3.30.230.10:FF:000008">
    <property type="entry name" value="DNA topoisomerase 2"/>
    <property type="match status" value="1"/>
</dbReference>
<evidence type="ECO:0000256" key="1">
    <source>
        <dbReference type="ARBA" id="ARBA00000185"/>
    </source>
</evidence>
<reference evidence="16 17" key="1">
    <citation type="journal article" date="2019" name="Sci. Rep.">
        <title>Comparative genomics of chytrid fungi reveal insights into the obligate biotrophic and pathogenic lifestyle of Synchytrium endobioticum.</title>
        <authorList>
            <person name="van de Vossenberg B.T.L.H."/>
            <person name="Warris S."/>
            <person name="Nguyen H.D.T."/>
            <person name="van Gent-Pelzer M.P.E."/>
            <person name="Joly D.L."/>
            <person name="van de Geest H.C."/>
            <person name="Bonants P.J.M."/>
            <person name="Smith D.S."/>
            <person name="Levesque C.A."/>
            <person name="van der Lee T.A.J."/>
        </authorList>
    </citation>
    <scope>NUCLEOTIDE SEQUENCE [LARGE SCALE GENOMIC DNA]</scope>
    <source>
        <strain evidence="16 17">LEV6574</strain>
    </source>
</reference>
<evidence type="ECO:0000256" key="6">
    <source>
        <dbReference type="ARBA" id="ARBA00022741"/>
    </source>
</evidence>
<feature type="region of interest" description="Disordered" evidence="14">
    <location>
        <begin position="1561"/>
        <end position="1687"/>
    </location>
</feature>
<dbReference type="Gene3D" id="1.10.268.10">
    <property type="entry name" value="Topoisomerase, domain 3"/>
    <property type="match status" value="1"/>
</dbReference>
<gene>
    <name evidence="16" type="ORF">SeLEV6574_g04783</name>
</gene>
<evidence type="ECO:0000256" key="3">
    <source>
        <dbReference type="ARBA" id="ARBA00001946"/>
    </source>
</evidence>
<dbReference type="Proteomes" id="UP000320475">
    <property type="component" value="Unassembled WGS sequence"/>
</dbReference>
<dbReference type="PRINTS" id="PR00418">
    <property type="entry name" value="TPI2FAMILY"/>
</dbReference>
<dbReference type="PANTHER" id="PTHR10169">
    <property type="entry name" value="DNA TOPOISOMERASE/GYRASE"/>
    <property type="match status" value="1"/>
</dbReference>
<keyword evidence="5" id="KW-0479">Metal-binding</keyword>
<dbReference type="InterPro" id="IPR001154">
    <property type="entry name" value="TopoII_euk"/>
</dbReference>
<dbReference type="Gene3D" id="3.90.199.10">
    <property type="entry name" value="Topoisomerase II, domain 5"/>
    <property type="match status" value="1"/>
</dbReference>
<keyword evidence="11 12" id="KW-0413">Isomerase</keyword>
<dbReference type="InterPro" id="IPR013759">
    <property type="entry name" value="Topo_IIA_B_C"/>
</dbReference>
<dbReference type="GO" id="GO:0005524">
    <property type="term" value="F:ATP binding"/>
    <property type="evidence" value="ECO:0007669"/>
    <property type="project" value="UniProtKB-UniRule"/>
</dbReference>
<dbReference type="PROSITE" id="PS52040">
    <property type="entry name" value="TOPO_IIA"/>
    <property type="match status" value="1"/>
</dbReference>
<dbReference type="PROSITE" id="PS00177">
    <property type="entry name" value="TOPOISOMERASE_II"/>
    <property type="match status" value="1"/>
</dbReference>
<name>A0A507CXX7_9FUNG</name>
<comment type="function">
    <text evidence="13">Control of topological states of DNA by transient breakage and subsequent rejoining of DNA strands. Topoisomerase II makes double-strand breaks.</text>
</comment>
<dbReference type="CDD" id="cd00187">
    <property type="entry name" value="TOP4c"/>
    <property type="match status" value="1"/>
</dbReference>
<dbReference type="InterPro" id="IPR013506">
    <property type="entry name" value="Topo_IIA_bsu_dom2"/>
</dbReference>
<evidence type="ECO:0000256" key="4">
    <source>
        <dbReference type="ARBA" id="ARBA00011080"/>
    </source>
</evidence>
<dbReference type="InterPro" id="IPR003594">
    <property type="entry name" value="HATPase_dom"/>
</dbReference>
<feature type="compositionally biased region" description="Basic and acidic residues" evidence="14">
    <location>
        <begin position="1506"/>
        <end position="1518"/>
    </location>
</feature>
<feature type="compositionally biased region" description="Acidic residues" evidence="14">
    <location>
        <begin position="1677"/>
        <end position="1687"/>
    </location>
</feature>
<dbReference type="SUPFAM" id="SSF56719">
    <property type="entry name" value="Type II DNA topoisomerase"/>
    <property type="match status" value="1"/>
</dbReference>
<evidence type="ECO:0000256" key="12">
    <source>
        <dbReference type="PROSITE-ProRule" id="PRU01384"/>
    </source>
</evidence>
<dbReference type="GO" id="GO:0000819">
    <property type="term" value="P:sister chromatid segregation"/>
    <property type="evidence" value="ECO:0007669"/>
    <property type="project" value="TreeGrafter"/>
</dbReference>
<comment type="caution">
    <text evidence="16">The sequence shown here is derived from an EMBL/GenBank/DDBJ whole genome shotgun (WGS) entry which is preliminary data.</text>
</comment>
<evidence type="ECO:0000256" key="2">
    <source>
        <dbReference type="ARBA" id="ARBA00001913"/>
    </source>
</evidence>
<dbReference type="CDD" id="cd03481">
    <property type="entry name" value="TopoIIA_Trans_ScTopoIIA"/>
    <property type="match status" value="1"/>
</dbReference>
<dbReference type="GO" id="GO:0006265">
    <property type="term" value="P:DNA topological change"/>
    <property type="evidence" value="ECO:0007669"/>
    <property type="project" value="UniProtKB-UniRule"/>
</dbReference>
<dbReference type="FunFam" id="3.30.1360.40:FF:000003">
    <property type="entry name" value="DNA topoisomerase 2"/>
    <property type="match status" value="1"/>
</dbReference>
<feature type="region of interest" description="Disordered" evidence="14">
    <location>
        <begin position="1196"/>
        <end position="1338"/>
    </location>
</feature>
<dbReference type="InterPro" id="IPR036890">
    <property type="entry name" value="HATPase_C_sf"/>
</dbReference>
<dbReference type="SMART" id="SM00433">
    <property type="entry name" value="TOP2c"/>
    <property type="match status" value="1"/>
</dbReference>
<dbReference type="Gene3D" id="3.30.1360.40">
    <property type="match status" value="1"/>
</dbReference>
<dbReference type="Gene3D" id="3.40.50.670">
    <property type="match status" value="2"/>
</dbReference>
<dbReference type="Gene3D" id="3.30.230.10">
    <property type="match status" value="1"/>
</dbReference>
<feature type="region of interest" description="Disordered" evidence="14">
    <location>
        <begin position="1100"/>
        <end position="1123"/>
    </location>
</feature>
<feature type="compositionally biased region" description="Basic residues" evidence="14">
    <location>
        <begin position="29"/>
        <end position="44"/>
    </location>
</feature>
<dbReference type="GO" id="GO:0000712">
    <property type="term" value="P:resolution of meiotic recombination intermediates"/>
    <property type="evidence" value="ECO:0007669"/>
    <property type="project" value="TreeGrafter"/>
</dbReference>
<feature type="compositionally biased region" description="Basic and acidic residues" evidence="14">
    <location>
        <begin position="17"/>
        <end position="28"/>
    </location>
</feature>
<dbReference type="Pfam" id="PF00521">
    <property type="entry name" value="DNA_topoisoIV"/>
    <property type="match status" value="1"/>
</dbReference>
<dbReference type="GO" id="GO:0003677">
    <property type="term" value="F:DNA binding"/>
    <property type="evidence" value="ECO:0007669"/>
    <property type="project" value="UniProtKB-UniRule"/>
</dbReference>
<keyword evidence="8" id="KW-0460">Magnesium</keyword>
<dbReference type="InterPro" id="IPR001241">
    <property type="entry name" value="Topo_IIA"/>
</dbReference>
<keyword evidence="7 13" id="KW-0067">ATP-binding</keyword>
<comment type="similarity">
    <text evidence="4 13">Belongs to the type II topoisomerase family.</text>
</comment>
<evidence type="ECO:0000256" key="9">
    <source>
        <dbReference type="ARBA" id="ARBA00023029"/>
    </source>
</evidence>
<comment type="subunit">
    <text evidence="13">Homodimer.</text>
</comment>
<dbReference type="EC" id="5.6.2.2" evidence="13"/>
<dbReference type="EMBL" id="QEAM01000203">
    <property type="protein sequence ID" value="TPX43968.1"/>
    <property type="molecule type" value="Genomic_DNA"/>
</dbReference>
<dbReference type="Gene3D" id="3.30.1490.30">
    <property type="match status" value="1"/>
</dbReference>
<dbReference type="SMART" id="SM00387">
    <property type="entry name" value="HATPase_c"/>
    <property type="match status" value="1"/>
</dbReference>
<feature type="compositionally biased region" description="Acidic residues" evidence="14">
    <location>
        <begin position="1108"/>
        <end position="1120"/>
    </location>
</feature>
<dbReference type="Pfam" id="PF16898">
    <property type="entry name" value="TOPRIM_C"/>
    <property type="match status" value="1"/>
</dbReference>
<dbReference type="FunFam" id="3.30.565.10:FF:000004">
    <property type="entry name" value="DNA topoisomerase 2"/>
    <property type="match status" value="1"/>
</dbReference>
<feature type="compositionally biased region" description="Acidic residues" evidence="14">
    <location>
        <begin position="1"/>
        <end position="16"/>
    </location>
</feature>
<evidence type="ECO:0000256" key="10">
    <source>
        <dbReference type="ARBA" id="ARBA00023125"/>
    </source>
</evidence>
<dbReference type="InterPro" id="IPR013757">
    <property type="entry name" value="Topo_IIA_A_a_sf"/>
</dbReference>
<dbReference type="InterPro" id="IPR013760">
    <property type="entry name" value="Topo_IIA-like_dom_sf"/>
</dbReference>
<feature type="region of interest" description="Disordered" evidence="14">
    <location>
        <begin position="1"/>
        <end position="81"/>
    </location>
</feature>
<comment type="catalytic activity">
    <reaction evidence="1 12 13">
        <text>ATP-dependent breakage, passage and rejoining of double-stranded DNA.</text>
        <dbReference type="EC" id="5.6.2.2"/>
    </reaction>
</comment>
<feature type="domain" description="Topo IIA-type catalytic" evidence="15">
    <location>
        <begin position="721"/>
        <end position="1173"/>
    </location>
</feature>
<comment type="cofactor">
    <cofactor evidence="2">
        <name>Ca(2+)</name>
        <dbReference type="ChEBI" id="CHEBI:29108"/>
    </cofactor>
</comment>
<protein>
    <recommendedName>
        <fullName evidence="13">DNA topoisomerase 2</fullName>
        <ecNumber evidence="13">5.6.2.2</ecNumber>
    </recommendedName>
</protein>
<feature type="compositionally biased region" description="Basic and acidic residues" evidence="14">
    <location>
        <begin position="1329"/>
        <end position="1338"/>
    </location>
</feature>
<evidence type="ECO:0000256" key="8">
    <source>
        <dbReference type="ARBA" id="ARBA00022842"/>
    </source>
</evidence>
<accession>A0A507CXX7</accession>
<feature type="compositionally biased region" description="Basic residues" evidence="14">
    <location>
        <begin position="1229"/>
        <end position="1238"/>
    </location>
</feature>
<dbReference type="InterPro" id="IPR050634">
    <property type="entry name" value="DNA_Topoisomerase_II"/>
</dbReference>
<feature type="compositionally biased region" description="Low complexity" evidence="14">
    <location>
        <begin position="1196"/>
        <end position="1210"/>
    </location>
</feature>